<reference evidence="3" key="1">
    <citation type="journal article" date="2023" name="Plant Biotechnol. J.">
        <title>Chromosome-level wild Hevea brasiliensis genome provides new tools for genomic-assisted breeding and valuable loci to elevate rubber yield.</title>
        <authorList>
            <person name="Cheng H."/>
            <person name="Song X."/>
            <person name="Hu Y."/>
            <person name="Wu T."/>
            <person name="Yang Q."/>
            <person name="An Z."/>
            <person name="Feng S."/>
            <person name="Deng Z."/>
            <person name="Wu W."/>
            <person name="Zeng X."/>
            <person name="Tu M."/>
            <person name="Wang X."/>
            <person name="Huang H."/>
        </authorList>
    </citation>
    <scope>NUCLEOTIDE SEQUENCE</scope>
    <source>
        <strain evidence="3">MT/VB/25A 57/8</strain>
    </source>
</reference>
<evidence type="ECO:0000313" key="3">
    <source>
        <dbReference type="EMBL" id="KAJ9183617.1"/>
    </source>
</evidence>
<dbReference type="SUPFAM" id="SSF53098">
    <property type="entry name" value="Ribonuclease H-like"/>
    <property type="match status" value="1"/>
</dbReference>
<dbReference type="InterPro" id="IPR053151">
    <property type="entry name" value="RNase_H-like"/>
</dbReference>
<evidence type="ECO:0000259" key="2">
    <source>
        <dbReference type="Pfam" id="PF13966"/>
    </source>
</evidence>
<comment type="caution">
    <text evidence="3">The sequence shown here is derived from an EMBL/GenBank/DDBJ whole genome shotgun (WGS) entry which is preliminary data.</text>
</comment>
<name>A0ABQ9MTI7_HEVBR</name>
<feature type="domain" description="RNase H type-1" evidence="1">
    <location>
        <begin position="62"/>
        <end position="171"/>
    </location>
</feature>
<organism evidence="3 4">
    <name type="scientific">Hevea brasiliensis</name>
    <name type="common">Para rubber tree</name>
    <name type="synonym">Siphonia brasiliensis</name>
    <dbReference type="NCBI Taxonomy" id="3981"/>
    <lineage>
        <taxon>Eukaryota</taxon>
        <taxon>Viridiplantae</taxon>
        <taxon>Streptophyta</taxon>
        <taxon>Embryophyta</taxon>
        <taxon>Tracheophyta</taxon>
        <taxon>Spermatophyta</taxon>
        <taxon>Magnoliopsida</taxon>
        <taxon>eudicotyledons</taxon>
        <taxon>Gunneridae</taxon>
        <taxon>Pentapetalae</taxon>
        <taxon>rosids</taxon>
        <taxon>fabids</taxon>
        <taxon>Malpighiales</taxon>
        <taxon>Euphorbiaceae</taxon>
        <taxon>Crotonoideae</taxon>
        <taxon>Micrandreae</taxon>
        <taxon>Hevea</taxon>
    </lineage>
</organism>
<sequence>MARGSNEAHPGGFWNSAWHWKGPQRIRVFLWLALRHRLLTNEERQRRHLANSANCDRCVGLGVTSSCGLIRNDQGRWIRGFAYNIGSCSVPCAELWALLEGIKLAWTLGIRSLQIECDSLLVVNMVKDDALLHNSLRPLVFLIKRFLSLEWQCELTHVYREANFSADYLMNYVASFPIGLHILEAPPPGVLHWLLHDSSG</sequence>
<dbReference type="CDD" id="cd06222">
    <property type="entry name" value="RNase_H_like"/>
    <property type="match status" value="1"/>
</dbReference>
<accession>A0ABQ9MTI7</accession>
<dbReference type="InterPro" id="IPR026960">
    <property type="entry name" value="RVT-Znf"/>
</dbReference>
<feature type="domain" description="Reverse transcriptase zinc-binding" evidence="2">
    <location>
        <begin position="12"/>
        <end position="58"/>
    </location>
</feature>
<dbReference type="InterPro" id="IPR012337">
    <property type="entry name" value="RNaseH-like_sf"/>
</dbReference>
<dbReference type="InterPro" id="IPR044730">
    <property type="entry name" value="RNase_H-like_dom_plant"/>
</dbReference>
<gene>
    <name evidence="3" type="ORF">P3X46_007442</name>
</gene>
<dbReference type="PANTHER" id="PTHR47723">
    <property type="entry name" value="OS05G0353850 PROTEIN"/>
    <property type="match status" value="1"/>
</dbReference>
<evidence type="ECO:0000259" key="1">
    <source>
        <dbReference type="Pfam" id="PF13456"/>
    </source>
</evidence>
<keyword evidence="4" id="KW-1185">Reference proteome</keyword>
<evidence type="ECO:0000313" key="4">
    <source>
        <dbReference type="Proteomes" id="UP001174677"/>
    </source>
</evidence>
<dbReference type="EMBL" id="JARPOI010000004">
    <property type="protein sequence ID" value="KAJ9183617.1"/>
    <property type="molecule type" value="Genomic_DNA"/>
</dbReference>
<proteinExistence type="predicted"/>
<dbReference type="InterPro" id="IPR002156">
    <property type="entry name" value="RNaseH_domain"/>
</dbReference>
<evidence type="ECO:0008006" key="5">
    <source>
        <dbReference type="Google" id="ProtNLM"/>
    </source>
</evidence>
<dbReference type="Gene3D" id="3.30.420.10">
    <property type="entry name" value="Ribonuclease H-like superfamily/Ribonuclease H"/>
    <property type="match status" value="1"/>
</dbReference>
<dbReference type="Proteomes" id="UP001174677">
    <property type="component" value="Chromosome 4"/>
</dbReference>
<dbReference type="PANTHER" id="PTHR47723:SF13">
    <property type="entry name" value="PUTATIVE-RELATED"/>
    <property type="match status" value="1"/>
</dbReference>
<dbReference type="Pfam" id="PF13966">
    <property type="entry name" value="zf-RVT"/>
    <property type="match status" value="1"/>
</dbReference>
<dbReference type="InterPro" id="IPR036397">
    <property type="entry name" value="RNaseH_sf"/>
</dbReference>
<protein>
    <recommendedName>
        <fullName evidence="5">RNase H type-1 domain-containing protein</fullName>
    </recommendedName>
</protein>
<dbReference type="Pfam" id="PF13456">
    <property type="entry name" value="RVT_3"/>
    <property type="match status" value="1"/>
</dbReference>